<dbReference type="Pfam" id="PF02838">
    <property type="entry name" value="Glyco_hydro_20b"/>
    <property type="match status" value="1"/>
</dbReference>
<dbReference type="EMBL" id="JBBVGT010000002">
    <property type="protein sequence ID" value="MFB5945264.1"/>
    <property type="molecule type" value="Genomic_DNA"/>
</dbReference>
<evidence type="ECO:0000259" key="8">
    <source>
        <dbReference type="Pfam" id="PF02838"/>
    </source>
</evidence>
<dbReference type="Gene3D" id="3.30.379.10">
    <property type="entry name" value="Chitobiase/beta-hexosaminidase domain 2-like"/>
    <property type="match status" value="1"/>
</dbReference>
<dbReference type="InterPro" id="IPR015883">
    <property type="entry name" value="Glyco_hydro_20_cat"/>
</dbReference>
<dbReference type="SUPFAM" id="SSF55545">
    <property type="entry name" value="beta-N-acetylhexosaminidase-like domain"/>
    <property type="match status" value="1"/>
</dbReference>
<dbReference type="InterPro" id="IPR059177">
    <property type="entry name" value="GH29D-like_dom"/>
</dbReference>
<dbReference type="CDD" id="cd06563">
    <property type="entry name" value="GH20_chitobiase-like"/>
    <property type="match status" value="1"/>
</dbReference>
<feature type="domain" description="Beta-hexosaminidase bacterial type N-terminal" evidence="8">
    <location>
        <begin position="26"/>
        <end position="150"/>
    </location>
</feature>
<comment type="similarity">
    <text evidence="2">Belongs to the glycosyl hydrolase 20 family.</text>
</comment>
<dbReference type="EC" id="3.2.1.52" evidence="3"/>
<reference evidence="10 11" key="1">
    <citation type="submission" date="2024-04" db="EMBL/GenBank/DDBJ databases">
        <title>Albibacterium profundi sp. nov., isolated from sediment of the Challenger Deep of Mariana Trench.</title>
        <authorList>
            <person name="Wang Y."/>
        </authorList>
    </citation>
    <scope>NUCLEOTIDE SEQUENCE [LARGE SCALE GENOMIC DNA]</scope>
    <source>
        <strain evidence="10 11">RHL897</strain>
    </source>
</reference>
<dbReference type="InterPro" id="IPR008979">
    <property type="entry name" value="Galactose-bd-like_sf"/>
</dbReference>
<protein>
    <recommendedName>
        <fullName evidence="3">beta-N-acetylhexosaminidase</fullName>
        <ecNumber evidence="3">3.2.1.52</ecNumber>
    </recommendedName>
</protein>
<dbReference type="PANTHER" id="PTHR22600:SF57">
    <property type="entry name" value="BETA-N-ACETYLHEXOSAMINIDASE"/>
    <property type="match status" value="1"/>
</dbReference>
<evidence type="ECO:0000313" key="10">
    <source>
        <dbReference type="EMBL" id="MFB5945264.1"/>
    </source>
</evidence>
<keyword evidence="11" id="KW-1185">Reference proteome</keyword>
<dbReference type="InterPro" id="IPR015882">
    <property type="entry name" value="HEX_bac_N"/>
</dbReference>
<dbReference type="Gene3D" id="3.20.20.80">
    <property type="entry name" value="Glycosidases"/>
    <property type="match status" value="1"/>
</dbReference>
<dbReference type="RefSeq" id="WP_375556807.1">
    <property type="nucleotide sequence ID" value="NZ_JBBVGT010000002.1"/>
</dbReference>
<evidence type="ECO:0000313" key="11">
    <source>
        <dbReference type="Proteomes" id="UP001580928"/>
    </source>
</evidence>
<dbReference type="Gene3D" id="2.60.120.260">
    <property type="entry name" value="Galactose-binding domain-like"/>
    <property type="match status" value="1"/>
</dbReference>
<dbReference type="InterPro" id="IPR025705">
    <property type="entry name" value="Beta_hexosaminidase_sua/sub"/>
</dbReference>
<evidence type="ECO:0000256" key="2">
    <source>
        <dbReference type="ARBA" id="ARBA00006285"/>
    </source>
</evidence>
<dbReference type="Pfam" id="PF00754">
    <property type="entry name" value="F5_F8_type_C"/>
    <property type="match status" value="1"/>
</dbReference>
<evidence type="ECO:0000256" key="1">
    <source>
        <dbReference type="ARBA" id="ARBA00001231"/>
    </source>
</evidence>
<accession>A0ABV5CCK2</accession>
<dbReference type="Pfam" id="PF13290">
    <property type="entry name" value="CHB_HEX_C_1"/>
    <property type="match status" value="1"/>
</dbReference>
<dbReference type="PRINTS" id="PR00738">
    <property type="entry name" value="GLHYDRLASE20"/>
</dbReference>
<feature type="domain" description="F5/8 type C" evidence="7">
    <location>
        <begin position="642"/>
        <end position="742"/>
    </location>
</feature>
<evidence type="ECO:0000259" key="7">
    <source>
        <dbReference type="Pfam" id="PF00754"/>
    </source>
</evidence>
<keyword evidence="5" id="KW-0326">Glycosidase</keyword>
<feature type="domain" description="Glycoside hydrolase family 20 catalytic" evidence="6">
    <location>
        <begin position="154"/>
        <end position="496"/>
    </location>
</feature>
<dbReference type="InterPro" id="IPR017853">
    <property type="entry name" value="GH"/>
</dbReference>
<gene>
    <name evidence="10" type="ORF">WKR92_05440</name>
</gene>
<dbReference type="InterPro" id="IPR029018">
    <property type="entry name" value="Hex-like_dom2"/>
</dbReference>
<comment type="caution">
    <text evidence="10">The sequence shown here is derived from an EMBL/GenBank/DDBJ whole genome shotgun (WGS) entry which is preliminary data.</text>
</comment>
<feature type="domain" description="GH29D-like beta-sandwich" evidence="9">
    <location>
        <begin position="540"/>
        <end position="596"/>
    </location>
</feature>
<keyword evidence="4" id="KW-0378">Hydrolase</keyword>
<comment type="catalytic activity">
    <reaction evidence="1">
        <text>Hydrolysis of terminal non-reducing N-acetyl-D-hexosamine residues in N-acetyl-beta-D-hexosaminides.</text>
        <dbReference type="EC" id="3.2.1.52"/>
    </reaction>
</comment>
<evidence type="ECO:0000259" key="6">
    <source>
        <dbReference type="Pfam" id="PF00728"/>
    </source>
</evidence>
<dbReference type="Pfam" id="PF00728">
    <property type="entry name" value="Glyco_hydro_20"/>
    <property type="match status" value="1"/>
</dbReference>
<sequence>MNKSLILSMLIACLLPLNLFAQESIPLIPKPQKLIMESGSYNLATPGLQVSAFEEFMDVSELLKDLPYIDFEEVELIKKRKRIPDVGIRLIPPEDGDKLPKNAYRVKVDSQGIVITAWDSPGMINAIMTLVQISYLQDKGYVVPALTIEDSPRFGYRGLHLDVSRHFFPMSFLEKYIDLMAIYKLNKFHWHLTDGAGWRLEIDQYPELTQKAAWRNFALWKDWWNSPRRYVEMGSPNAHGGFYTQEEARHLVDYAAKKGITVIPEIEMPGHSEEVLAVYPELSCSGSPYINSEFCIGNEETFTFLTNVLDEVMAVFPSELIHIGGDEASKESWKTCPKCKKRMEEEGLENVDELQSYLIKRINEYVKSKGRKIIGWDEILEGGLAEGATVMSWRGEEGGIEAANTGHDVIMTPGSPMYFDSYQSNPMDQPEAIGGFTPLSKVYDYEPIPGEIADNNQKHILGVQANLWTEYMPTQEHVEYMAYPRVLALSEVAWTAAEQKDWDDFENRLQSHYLLLQRHNVNYYRPTYKPMIKALYDDSTESSKVTISSEQYEPTIRYTIDGTDPTKNSPAYVEPLELLKSTLIKSAVFADSTRLGAIDSLQVDIHRAIGKEVVYNNPWDTYEAHGAKTLVNGIKGGHSYGDGEWQGFTKGGLDVTIDFERREEFNSLSIRFMQVTGPGVYMPGKVVLEVSDNGKDFKEWKSIKNDVPTTRSRLNFKEFTFDLEGKMARYLRVKATNPQGGYLFTDEIIVY</sequence>
<dbReference type="SUPFAM" id="SSF49785">
    <property type="entry name" value="Galactose-binding domain-like"/>
    <property type="match status" value="1"/>
</dbReference>
<dbReference type="SUPFAM" id="SSF51445">
    <property type="entry name" value="(Trans)glycosidases"/>
    <property type="match status" value="1"/>
</dbReference>
<name>A0ABV5CCK2_9SPHI</name>
<dbReference type="InterPro" id="IPR000421">
    <property type="entry name" value="FA58C"/>
</dbReference>
<dbReference type="PANTHER" id="PTHR22600">
    <property type="entry name" value="BETA-HEXOSAMINIDASE"/>
    <property type="match status" value="1"/>
</dbReference>
<dbReference type="Proteomes" id="UP001580928">
    <property type="component" value="Unassembled WGS sequence"/>
</dbReference>
<evidence type="ECO:0000259" key="9">
    <source>
        <dbReference type="Pfam" id="PF13290"/>
    </source>
</evidence>
<evidence type="ECO:0000256" key="3">
    <source>
        <dbReference type="ARBA" id="ARBA00012663"/>
    </source>
</evidence>
<proteinExistence type="inferred from homology"/>
<organism evidence="10 11">
    <name type="scientific">Albibacterium profundi</name>
    <dbReference type="NCBI Taxonomy" id="3134906"/>
    <lineage>
        <taxon>Bacteria</taxon>
        <taxon>Pseudomonadati</taxon>
        <taxon>Bacteroidota</taxon>
        <taxon>Sphingobacteriia</taxon>
        <taxon>Sphingobacteriales</taxon>
        <taxon>Sphingobacteriaceae</taxon>
        <taxon>Albibacterium</taxon>
    </lineage>
</organism>
<evidence type="ECO:0000256" key="4">
    <source>
        <dbReference type="ARBA" id="ARBA00022801"/>
    </source>
</evidence>
<evidence type="ECO:0000256" key="5">
    <source>
        <dbReference type="ARBA" id="ARBA00023295"/>
    </source>
</evidence>